<dbReference type="EMBL" id="JBHSHP010000001">
    <property type="protein sequence ID" value="MFC4753176.1"/>
    <property type="molecule type" value="Genomic_DNA"/>
</dbReference>
<dbReference type="PANTHER" id="PTHR24220:SF685">
    <property type="entry name" value="ABC TRANSPORTER RELATED"/>
    <property type="match status" value="1"/>
</dbReference>
<dbReference type="GO" id="GO:0005524">
    <property type="term" value="F:ATP binding"/>
    <property type="evidence" value="ECO:0007669"/>
    <property type="project" value="UniProtKB-KW"/>
</dbReference>
<dbReference type="SMART" id="SM00382">
    <property type="entry name" value="AAA"/>
    <property type="match status" value="1"/>
</dbReference>
<keyword evidence="3 6" id="KW-0067">ATP-binding</keyword>
<dbReference type="InterPro" id="IPR015854">
    <property type="entry name" value="ABC_transpr_LolD-like"/>
</dbReference>
<dbReference type="InterPro" id="IPR017871">
    <property type="entry name" value="ABC_transporter-like_CS"/>
</dbReference>
<evidence type="ECO:0000256" key="1">
    <source>
        <dbReference type="ARBA" id="ARBA00022448"/>
    </source>
</evidence>
<feature type="region of interest" description="Disordered" evidence="4">
    <location>
        <begin position="1"/>
        <end position="34"/>
    </location>
</feature>
<name>A0ABV9PJ87_9ACTN</name>
<dbReference type="SUPFAM" id="SSF52540">
    <property type="entry name" value="P-loop containing nucleoside triphosphate hydrolases"/>
    <property type="match status" value="1"/>
</dbReference>
<dbReference type="Pfam" id="PF00005">
    <property type="entry name" value="ABC_tran"/>
    <property type="match status" value="1"/>
</dbReference>
<keyword evidence="1" id="KW-0813">Transport</keyword>
<dbReference type="PROSITE" id="PS00211">
    <property type="entry name" value="ABC_TRANSPORTER_1"/>
    <property type="match status" value="1"/>
</dbReference>
<gene>
    <name evidence="6" type="ORF">ACFO7U_00075</name>
</gene>
<organism evidence="6 7">
    <name type="scientific">Dietzia aurantiaca</name>
    <dbReference type="NCBI Taxonomy" id="983873"/>
    <lineage>
        <taxon>Bacteria</taxon>
        <taxon>Bacillati</taxon>
        <taxon>Actinomycetota</taxon>
        <taxon>Actinomycetes</taxon>
        <taxon>Mycobacteriales</taxon>
        <taxon>Dietziaceae</taxon>
        <taxon>Dietzia</taxon>
    </lineage>
</organism>
<sequence>MTETSGGTGATATVRDAGATGHAAVRATDVTRRHGSGENEVLALDRVSISVDAGRFTMIMGPSGSGKSTLMHVLAGLDSPDEGRVFLGRREITGMSDKALTRLRRTRTGFVFQSFNLIPTLSVRQNIGLPAQLAGEKLDADWVRTVTGRLGIAALLDRKPHELSGGQQQRVAVARALVTRPAVVFADEPTGNLDSASGAEVMRLLAAAVREFGQTVIMVTHDPGLAAYADRVIMLADGRPAADLAAPTPEAVADTLLRLNPGSSDETLPFVEQEALAR</sequence>
<dbReference type="InterPro" id="IPR027417">
    <property type="entry name" value="P-loop_NTPase"/>
</dbReference>
<dbReference type="PANTHER" id="PTHR24220">
    <property type="entry name" value="IMPORT ATP-BINDING PROTEIN"/>
    <property type="match status" value="1"/>
</dbReference>
<dbReference type="InterPro" id="IPR017911">
    <property type="entry name" value="MacB-like_ATP-bd"/>
</dbReference>
<accession>A0ABV9PJ87</accession>
<dbReference type="Proteomes" id="UP001595836">
    <property type="component" value="Unassembled WGS sequence"/>
</dbReference>
<dbReference type="InterPro" id="IPR003593">
    <property type="entry name" value="AAA+_ATPase"/>
</dbReference>
<proteinExistence type="predicted"/>
<dbReference type="RefSeq" id="WP_344987887.1">
    <property type="nucleotide sequence ID" value="NZ_BAABCD010000001.1"/>
</dbReference>
<feature type="domain" description="ABC transporter" evidence="5">
    <location>
        <begin position="25"/>
        <end position="262"/>
    </location>
</feature>
<dbReference type="PROSITE" id="PS50893">
    <property type="entry name" value="ABC_TRANSPORTER_2"/>
    <property type="match status" value="1"/>
</dbReference>
<protein>
    <submittedName>
        <fullName evidence="6">ABC transporter ATP-binding protein</fullName>
    </submittedName>
</protein>
<evidence type="ECO:0000256" key="4">
    <source>
        <dbReference type="SAM" id="MobiDB-lite"/>
    </source>
</evidence>
<evidence type="ECO:0000256" key="2">
    <source>
        <dbReference type="ARBA" id="ARBA00022741"/>
    </source>
</evidence>
<evidence type="ECO:0000256" key="3">
    <source>
        <dbReference type="ARBA" id="ARBA00022840"/>
    </source>
</evidence>
<comment type="caution">
    <text evidence="6">The sequence shown here is derived from an EMBL/GenBank/DDBJ whole genome shotgun (WGS) entry which is preliminary data.</text>
</comment>
<evidence type="ECO:0000313" key="7">
    <source>
        <dbReference type="Proteomes" id="UP001595836"/>
    </source>
</evidence>
<dbReference type="Gene3D" id="3.40.50.300">
    <property type="entry name" value="P-loop containing nucleotide triphosphate hydrolases"/>
    <property type="match status" value="1"/>
</dbReference>
<reference evidence="7" key="1">
    <citation type="journal article" date="2019" name="Int. J. Syst. Evol. Microbiol.">
        <title>The Global Catalogue of Microorganisms (GCM) 10K type strain sequencing project: providing services to taxonomists for standard genome sequencing and annotation.</title>
        <authorList>
            <consortium name="The Broad Institute Genomics Platform"/>
            <consortium name="The Broad Institute Genome Sequencing Center for Infectious Disease"/>
            <person name="Wu L."/>
            <person name="Ma J."/>
        </authorList>
    </citation>
    <scope>NUCLEOTIDE SEQUENCE [LARGE SCALE GENOMIC DNA]</scope>
    <source>
        <strain evidence="7">JCM 11882</strain>
    </source>
</reference>
<keyword evidence="2" id="KW-0547">Nucleotide-binding</keyword>
<evidence type="ECO:0000259" key="5">
    <source>
        <dbReference type="PROSITE" id="PS50893"/>
    </source>
</evidence>
<evidence type="ECO:0000313" key="6">
    <source>
        <dbReference type="EMBL" id="MFC4753176.1"/>
    </source>
</evidence>
<dbReference type="InterPro" id="IPR003439">
    <property type="entry name" value="ABC_transporter-like_ATP-bd"/>
</dbReference>
<keyword evidence="7" id="KW-1185">Reference proteome</keyword>
<dbReference type="CDD" id="cd03255">
    <property type="entry name" value="ABC_MJ0796_LolCDE_FtsE"/>
    <property type="match status" value="1"/>
</dbReference>